<sequence>MGYTLPPCHCRTASLLHQPSGQVVSGFDAPDRCISAAAGVLFFQLLSDAVSGRKGKRLSRIPGRSGLKFHAQQR</sequence>
<evidence type="ECO:0000313" key="1">
    <source>
        <dbReference type="EMBL" id="KUG20694.1"/>
    </source>
</evidence>
<reference evidence="1" key="1">
    <citation type="journal article" date="2015" name="Proc. Natl. Acad. Sci. U.S.A.">
        <title>Networks of energetic and metabolic interactions define dynamics in microbial communities.</title>
        <authorList>
            <person name="Embree M."/>
            <person name="Liu J.K."/>
            <person name="Al-Bassam M.M."/>
            <person name="Zengler K."/>
        </authorList>
    </citation>
    <scope>NUCLEOTIDE SEQUENCE</scope>
</reference>
<proteinExistence type="predicted"/>
<dbReference type="EMBL" id="LNQE01001154">
    <property type="protein sequence ID" value="KUG20694.1"/>
    <property type="molecule type" value="Genomic_DNA"/>
</dbReference>
<protein>
    <submittedName>
        <fullName evidence="1">Uncharacterized protein</fullName>
    </submittedName>
</protein>
<organism evidence="1">
    <name type="scientific">hydrocarbon metagenome</name>
    <dbReference type="NCBI Taxonomy" id="938273"/>
    <lineage>
        <taxon>unclassified sequences</taxon>
        <taxon>metagenomes</taxon>
        <taxon>ecological metagenomes</taxon>
    </lineage>
</organism>
<dbReference type="AlphaFoldDB" id="A0A0W8FIF6"/>
<name>A0A0W8FIF6_9ZZZZ</name>
<accession>A0A0W8FIF6</accession>
<gene>
    <name evidence="1" type="ORF">ASZ90_009565</name>
</gene>
<comment type="caution">
    <text evidence="1">The sequence shown here is derived from an EMBL/GenBank/DDBJ whole genome shotgun (WGS) entry which is preliminary data.</text>
</comment>